<evidence type="ECO:0000259" key="1">
    <source>
        <dbReference type="Pfam" id="PF06094"/>
    </source>
</evidence>
<name>A0A380TFH2_9ZZZZ</name>
<dbReference type="InterPro" id="IPR036568">
    <property type="entry name" value="GGCT-like_sf"/>
</dbReference>
<accession>A0A380TFH2</accession>
<dbReference type="EMBL" id="UIDG01000255">
    <property type="protein sequence ID" value="SUS06787.1"/>
    <property type="molecule type" value="Genomic_DNA"/>
</dbReference>
<dbReference type="SUPFAM" id="SSF110857">
    <property type="entry name" value="Gamma-glutamyl cyclotransferase-like"/>
    <property type="match status" value="1"/>
</dbReference>
<dbReference type="CDD" id="cd06661">
    <property type="entry name" value="GGCT_like"/>
    <property type="match status" value="1"/>
</dbReference>
<organism evidence="2">
    <name type="scientific">metagenome</name>
    <dbReference type="NCBI Taxonomy" id="256318"/>
    <lineage>
        <taxon>unclassified sequences</taxon>
        <taxon>metagenomes</taxon>
    </lineage>
</organism>
<dbReference type="Pfam" id="PF06094">
    <property type="entry name" value="GGACT"/>
    <property type="match status" value="1"/>
</dbReference>
<reference evidence="2" key="1">
    <citation type="submission" date="2018-07" db="EMBL/GenBank/DDBJ databases">
        <authorList>
            <person name="Quirk P.G."/>
            <person name="Krulwich T.A."/>
        </authorList>
    </citation>
    <scope>NUCLEOTIDE SEQUENCE</scope>
</reference>
<feature type="domain" description="Gamma-glutamylcyclotransferase AIG2-like" evidence="1">
    <location>
        <begin position="6"/>
        <end position="129"/>
    </location>
</feature>
<gene>
    <name evidence="2" type="ORF">DF3PB_3280005</name>
</gene>
<protein>
    <recommendedName>
        <fullName evidence="1">Gamma-glutamylcyclotransferase AIG2-like domain-containing protein</fullName>
    </recommendedName>
</protein>
<dbReference type="AlphaFoldDB" id="A0A380TFH2"/>
<proteinExistence type="predicted"/>
<dbReference type="InterPro" id="IPR009288">
    <property type="entry name" value="AIG2-like_dom"/>
</dbReference>
<sequence length="135" mass="14993">MRPELLFVYGTLRRGAGSRMHGLIARSGTFVGMATFQGLLYRIGTYPGAVASANPRHTVLGEIYRLRAPDFVFRRLDRYEGCGPGFGQDPEYARKRCTLTLASGEAVQAWIYLYIRPTAGLPPIPSGDFLHRSAR</sequence>
<evidence type="ECO:0000313" key="2">
    <source>
        <dbReference type="EMBL" id="SUS06787.1"/>
    </source>
</evidence>
<dbReference type="InterPro" id="IPR013024">
    <property type="entry name" value="GGCT-like"/>
</dbReference>
<dbReference type="Gene3D" id="3.10.490.10">
    <property type="entry name" value="Gamma-glutamyl cyclotransferase-like"/>
    <property type="match status" value="1"/>
</dbReference>